<dbReference type="AlphaFoldDB" id="A0A1J4JCP6"/>
<comment type="subcellular location">
    <subcellularLocation>
        <location evidence="1">Cytoplasm</location>
        <location evidence="1">Cytoskeleton</location>
    </subcellularLocation>
</comment>
<gene>
    <name evidence="8" type="ORF">TRFO_36907</name>
</gene>
<evidence type="ECO:0000256" key="2">
    <source>
        <dbReference type="ARBA" id="ARBA00010337"/>
    </source>
</evidence>
<dbReference type="GO" id="GO:0031122">
    <property type="term" value="P:cytoplasmic microtubule organization"/>
    <property type="evidence" value="ECO:0007669"/>
    <property type="project" value="TreeGrafter"/>
</dbReference>
<evidence type="ECO:0000256" key="3">
    <source>
        <dbReference type="ARBA" id="ARBA00022490"/>
    </source>
</evidence>
<dbReference type="GO" id="GO:0000278">
    <property type="term" value="P:mitotic cell cycle"/>
    <property type="evidence" value="ECO:0007669"/>
    <property type="project" value="TreeGrafter"/>
</dbReference>
<dbReference type="PANTHER" id="PTHR19302:SF13">
    <property type="entry name" value="GAMMA-TUBULIN COMPLEX COMPONENT 2"/>
    <property type="match status" value="1"/>
</dbReference>
<dbReference type="InterPro" id="IPR040457">
    <property type="entry name" value="GCP_C"/>
</dbReference>
<dbReference type="GO" id="GO:0051225">
    <property type="term" value="P:spindle assembly"/>
    <property type="evidence" value="ECO:0007669"/>
    <property type="project" value="TreeGrafter"/>
</dbReference>
<dbReference type="GO" id="GO:0043015">
    <property type="term" value="F:gamma-tubulin binding"/>
    <property type="evidence" value="ECO:0007669"/>
    <property type="project" value="InterPro"/>
</dbReference>
<sequence>MIPSQLKGLIDDLSTSILQTNDYDSIERARTFGYFLLQSPNKKNNFHDFQYWASRWKNSIKPTNLVSLDNLRDTLPPDKMPIYTLLDSLKRSAISEFNQTIETKELSLFQNTNTFTPVLTEGQIIPEIVKLLRGGKSTTIEITENSLNSSTEIESPDANLIRRIFRVIQCLKIIKESRLSFRGQIADSMRMVIDEEYRFFISQISEIDENAATYISICALLSGQLMNRIYAATVICEVVKQSSIPSIINSIVFTHNYGLQAVRVLGSKMVEKGMNVLLRFIRNWTVYGVINDEFSEFFISKNREKSASEKWWSSRYILIEDLIPQFLVEKTLINQILNSGRAHNFLRKYKDSCVNFIDNFGSTSPFAVNFDRPKAAKIRPDLEWKGPPFELSMVSMYYTDSMRSLMYMMIHIVWIPGHLRTVQDFLLFGRGDFAAVLYQSFSESVDGDAPSLLLHAINSVTNSKNYTNSITHEILTDRLDMMKKWSVQPTAPEALITYLVNPPIDAFLGKYTLQQYDLVGHLIWKLKCCECQLCFDWHNARRLQMLEALGFKSRRFCLLRHLILFTVRTVLQYLSTDVILVSFKEMEEKMKIAECFDDLFSAHHAYMEKILRGSFQTPEFSSHNRAFHKILETAGELTDIGQELEGIHASVLSQAKKNKGWAKKTNPFFTHALEEVADANRRVIATYAKFNEQIAEFYLLSFDNMWSMEMNQLEVRLRSCVANIQ</sequence>
<evidence type="ECO:0000313" key="9">
    <source>
        <dbReference type="Proteomes" id="UP000179807"/>
    </source>
</evidence>
<dbReference type="GO" id="GO:0051011">
    <property type="term" value="F:microtubule minus-end binding"/>
    <property type="evidence" value="ECO:0007669"/>
    <property type="project" value="TreeGrafter"/>
</dbReference>
<dbReference type="InterPro" id="IPR007259">
    <property type="entry name" value="GCP"/>
</dbReference>
<dbReference type="Pfam" id="PF17681">
    <property type="entry name" value="GCP_N_terminal"/>
    <property type="match status" value="1"/>
</dbReference>
<keyword evidence="3" id="KW-0963">Cytoplasm</keyword>
<dbReference type="GeneID" id="94845819"/>
<evidence type="ECO:0000259" key="7">
    <source>
        <dbReference type="Pfam" id="PF17681"/>
    </source>
</evidence>
<dbReference type="Proteomes" id="UP000179807">
    <property type="component" value="Unassembled WGS sequence"/>
</dbReference>
<evidence type="ECO:0000256" key="1">
    <source>
        <dbReference type="ARBA" id="ARBA00004245"/>
    </source>
</evidence>
<name>A0A1J4JCP6_9EUKA</name>
<dbReference type="GO" id="GO:0007020">
    <property type="term" value="P:microtubule nucleation"/>
    <property type="evidence" value="ECO:0007669"/>
    <property type="project" value="InterPro"/>
</dbReference>
<dbReference type="OrthoDB" id="78652at2759"/>
<protein>
    <submittedName>
        <fullName evidence="8">Spc97</fullName>
    </submittedName>
</protein>
<dbReference type="GO" id="GO:0000930">
    <property type="term" value="C:gamma-tubulin complex"/>
    <property type="evidence" value="ECO:0007669"/>
    <property type="project" value="TreeGrafter"/>
</dbReference>
<feature type="domain" description="Gamma tubulin complex component C-terminal" evidence="6">
    <location>
        <begin position="417"/>
        <end position="698"/>
    </location>
</feature>
<evidence type="ECO:0000259" key="6">
    <source>
        <dbReference type="Pfam" id="PF04130"/>
    </source>
</evidence>
<keyword evidence="9" id="KW-1185">Reference proteome</keyword>
<dbReference type="Pfam" id="PF04130">
    <property type="entry name" value="GCP_C_terminal"/>
    <property type="match status" value="1"/>
</dbReference>
<feature type="domain" description="Gamma tubulin complex component protein N-terminal" evidence="7">
    <location>
        <begin position="128"/>
        <end position="358"/>
    </location>
</feature>
<dbReference type="GO" id="GO:0051321">
    <property type="term" value="P:meiotic cell cycle"/>
    <property type="evidence" value="ECO:0007669"/>
    <property type="project" value="TreeGrafter"/>
</dbReference>
<evidence type="ECO:0000256" key="4">
    <source>
        <dbReference type="ARBA" id="ARBA00022701"/>
    </source>
</evidence>
<accession>A0A1J4JCP6</accession>
<dbReference type="PANTHER" id="PTHR19302">
    <property type="entry name" value="GAMMA TUBULIN COMPLEX PROTEIN"/>
    <property type="match status" value="1"/>
</dbReference>
<evidence type="ECO:0000256" key="5">
    <source>
        <dbReference type="ARBA" id="ARBA00023212"/>
    </source>
</evidence>
<dbReference type="Gene3D" id="1.20.120.1900">
    <property type="entry name" value="Gamma-tubulin complex, C-terminal domain"/>
    <property type="match status" value="1"/>
</dbReference>
<comment type="caution">
    <text evidence="8">The sequence shown here is derived from an EMBL/GenBank/DDBJ whole genome shotgun (WGS) entry which is preliminary data.</text>
</comment>
<proteinExistence type="inferred from homology"/>
<organism evidence="8 9">
    <name type="scientific">Tritrichomonas foetus</name>
    <dbReference type="NCBI Taxonomy" id="1144522"/>
    <lineage>
        <taxon>Eukaryota</taxon>
        <taxon>Metamonada</taxon>
        <taxon>Parabasalia</taxon>
        <taxon>Tritrichomonadida</taxon>
        <taxon>Tritrichomonadidae</taxon>
        <taxon>Tritrichomonas</taxon>
    </lineage>
</organism>
<dbReference type="GO" id="GO:0000922">
    <property type="term" value="C:spindle pole"/>
    <property type="evidence" value="ECO:0007669"/>
    <property type="project" value="InterPro"/>
</dbReference>
<evidence type="ECO:0000313" key="8">
    <source>
        <dbReference type="EMBL" id="OHS96978.1"/>
    </source>
</evidence>
<dbReference type="InterPro" id="IPR042241">
    <property type="entry name" value="GCP_C_sf"/>
</dbReference>
<keyword evidence="4" id="KW-0493">Microtubule</keyword>
<comment type="similarity">
    <text evidence="2">Belongs to the TUBGCP family.</text>
</comment>
<dbReference type="GO" id="GO:0005874">
    <property type="term" value="C:microtubule"/>
    <property type="evidence" value="ECO:0007669"/>
    <property type="project" value="UniProtKB-KW"/>
</dbReference>
<dbReference type="RefSeq" id="XP_068350115.1">
    <property type="nucleotide sequence ID" value="XM_068511115.1"/>
</dbReference>
<reference evidence="8" key="1">
    <citation type="submission" date="2016-10" db="EMBL/GenBank/DDBJ databases">
        <authorList>
            <person name="Benchimol M."/>
            <person name="Almeida L.G."/>
            <person name="Vasconcelos A.T."/>
            <person name="Perreira-Neves A."/>
            <person name="Rosa I.A."/>
            <person name="Tasca T."/>
            <person name="Bogo M.R."/>
            <person name="de Souza W."/>
        </authorList>
    </citation>
    <scope>NUCLEOTIDE SEQUENCE [LARGE SCALE GENOMIC DNA]</scope>
    <source>
        <strain evidence="8">K</strain>
    </source>
</reference>
<dbReference type="EMBL" id="MLAK01001146">
    <property type="protein sequence ID" value="OHS96978.1"/>
    <property type="molecule type" value="Genomic_DNA"/>
</dbReference>
<dbReference type="VEuPathDB" id="TrichDB:TRFO_36907"/>
<dbReference type="InterPro" id="IPR041470">
    <property type="entry name" value="GCP_N"/>
</dbReference>
<keyword evidence="5" id="KW-0206">Cytoskeleton</keyword>